<dbReference type="Proteomes" id="UP000266172">
    <property type="component" value="Unassembled WGS sequence"/>
</dbReference>
<reference evidence="3 4" key="1">
    <citation type="submission" date="2018-08" db="EMBL/GenBank/DDBJ databases">
        <title>A genome reference for cultivated species of the human gut microbiota.</title>
        <authorList>
            <person name="Zou Y."/>
            <person name="Xue W."/>
            <person name="Luo G."/>
        </authorList>
    </citation>
    <scope>NUCLEOTIDE SEQUENCE [LARGE SCALE GENOMIC DNA]</scope>
    <source>
        <strain evidence="3 4">AF22-12AC</strain>
    </source>
</reference>
<feature type="region of interest" description="Disordered" evidence="1">
    <location>
        <begin position="812"/>
        <end position="918"/>
    </location>
</feature>
<evidence type="ECO:0000313" key="3">
    <source>
        <dbReference type="EMBL" id="RGS42381.1"/>
    </source>
</evidence>
<proteinExistence type="predicted"/>
<keyword evidence="2" id="KW-1133">Transmembrane helix</keyword>
<organism evidence="3 4">
    <name type="scientific">Roseburia hominis</name>
    <dbReference type="NCBI Taxonomy" id="301301"/>
    <lineage>
        <taxon>Bacteria</taxon>
        <taxon>Bacillati</taxon>
        <taxon>Bacillota</taxon>
        <taxon>Clostridia</taxon>
        <taxon>Lachnospirales</taxon>
        <taxon>Lachnospiraceae</taxon>
        <taxon>Roseburia</taxon>
    </lineage>
</organism>
<sequence>MTDRSAELIQQSIQKGMVQVGRLLGLLFLAWISMVWVTPVYAATSSASAAGSAVINVMEGQPLMQDGGNTAVGRYALNYTGNTNFTGLAQSSGDIESFRSVAIPGTQNSSVATLSSDSGSTVVKAYLVWETRRKYDRYDEATNHVTFISATNKGTGMINIYPDRVYVDNRNSRYVSGWEADRPRIYTNVADVSNIVKAYGYGNYYVANIPEFHIANVYGSSAAGGDTGGGGTMARWQLIVVEENTSYPVRAVTLSIGSTFRFGDYDWERNDYGYDEATRAMISMRTQLGSGLKTKSYGGASGQVLAGIEATNERYTQQLEIFTQPYADGAESVYNVGLITDGIWKNGQRIQSGHGSVFSLVDVPTIANSATVFGGRVTGVHWNTCLFIGAAVDIAFPDFSSRQTTTLSDGKVIVKGTITNVSPQQSTGIYDGNLTVTLDPSLAVENYQITVNGSSTSGAAVRQDSYTDEDGKIHPVLTFFGGGVSSFYKGDKIEYTVTCQIRNSGATRFDNRDAFHGYLQSEGVPTGYWINQAWTSSSYVVTPAYTISYAPNGATAGSMESKRTGAAQNYQFKLDSCRYSWQGHKFEYYAVVRSSDQKVYCRDHTWKPLTGTKKEDWCPFYPNAVDGVTHVISQSWTPLAGSASDTFVFYAQWQLNESTLKIDPNGGTWQGSTAVQSFTEHYGTAKSIPDPVRTGYTFSGWVKSETFYGKLNNAVYTFSEKDGVTDVLTASWTANSYTLHFDPNDGKEQMSIDDITITYDQEVVLPDATGQYIRYTLDGEDITQHVLDGTIVLDDAGRVVMMMDADTGLMMTPTGGVVNEDGSITNPDGSVADPEAADADASDESTEALEEEVTEADASGKAVEEPKKETTEPDVSGESMEVPEASGVEEDIDVQVAEPEETEDPEEAENPTADPVPDKKAYASVFMGWALEDGRESFIPQWTAGTSIAVADLTNAAGVTDQNGATITLYAVWDDCPWIVAENLYYTLTQAQSGYITDSEILSHATAYDREDGSPIEPGFHENGTSFSIPDYQASDFTQFRREGSCTENLTVVDSTGSTYYKQITVYVIDTTAVAVEPEGTTRFINEYYYNQPEANGGLAADSIWLTDPEYAAALQTAFANSRNGSAEEVYEFSHEDILAMKQFIDDNGFGNTRSDDALTRFYNQFMAPNKVE</sequence>
<feature type="compositionally biased region" description="Acidic residues" evidence="1">
    <location>
        <begin position="835"/>
        <end position="855"/>
    </location>
</feature>
<evidence type="ECO:0000256" key="2">
    <source>
        <dbReference type="SAM" id="Phobius"/>
    </source>
</evidence>
<feature type="transmembrane region" description="Helical" evidence="2">
    <location>
        <begin position="20"/>
        <end position="42"/>
    </location>
</feature>
<feature type="compositionally biased region" description="Acidic residues" evidence="1">
    <location>
        <begin position="887"/>
        <end position="909"/>
    </location>
</feature>
<name>A0A395VAM6_9FIRM</name>
<protein>
    <recommendedName>
        <fullName evidence="5">Bacterial repeat domain-containing protein</fullName>
    </recommendedName>
</protein>
<evidence type="ECO:0000256" key="1">
    <source>
        <dbReference type="SAM" id="MobiDB-lite"/>
    </source>
</evidence>
<dbReference type="InterPro" id="IPR013378">
    <property type="entry name" value="InlB-like_B-rpt"/>
</dbReference>
<dbReference type="EMBL" id="QRVL01000001">
    <property type="protein sequence ID" value="RGS42381.1"/>
    <property type="molecule type" value="Genomic_DNA"/>
</dbReference>
<gene>
    <name evidence="3" type="ORF">DWX93_03395</name>
</gene>
<evidence type="ECO:0008006" key="5">
    <source>
        <dbReference type="Google" id="ProtNLM"/>
    </source>
</evidence>
<feature type="compositionally biased region" description="Basic and acidic residues" evidence="1">
    <location>
        <begin position="862"/>
        <end position="871"/>
    </location>
</feature>
<comment type="caution">
    <text evidence="3">The sequence shown here is derived from an EMBL/GenBank/DDBJ whole genome shotgun (WGS) entry which is preliminary data.</text>
</comment>
<keyword evidence="2" id="KW-0812">Transmembrane</keyword>
<evidence type="ECO:0000313" key="4">
    <source>
        <dbReference type="Proteomes" id="UP000266172"/>
    </source>
</evidence>
<dbReference type="AlphaFoldDB" id="A0A395VAM6"/>
<dbReference type="Pfam" id="PF09479">
    <property type="entry name" value="Flg_new"/>
    <property type="match status" value="1"/>
</dbReference>
<accession>A0A395VAM6</accession>
<keyword evidence="2" id="KW-0472">Membrane</keyword>
<dbReference type="NCBIfam" id="TIGR02543">
    <property type="entry name" value="List_Bact_rpt"/>
    <property type="match status" value="1"/>
</dbReference>
<dbReference type="RefSeq" id="WP_118096621.1">
    <property type="nucleotide sequence ID" value="NZ_DBFVHP010000002.1"/>
</dbReference>